<sequence>MTHERIGQKAPVRGRADDMTRQQGRLIESPLPEAVSVQGDRNEQPAFSAFIAHHACHNAAHKRRDIQSIPIFTLKDQPARRAIVKISSARCPPGVWSNGALGTASI</sequence>
<comment type="caution">
    <text evidence="2">The sequence shown here is derived from an EMBL/GenBank/DDBJ whole genome shotgun (WGS) entry which is preliminary data.</text>
</comment>
<evidence type="ECO:0000313" key="3">
    <source>
        <dbReference type="Proteomes" id="UP000321287"/>
    </source>
</evidence>
<dbReference type="Proteomes" id="UP000321287">
    <property type="component" value="Unassembled WGS sequence"/>
</dbReference>
<evidence type="ECO:0000256" key="1">
    <source>
        <dbReference type="SAM" id="MobiDB-lite"/>
    </source>
</evidence>
<name>A0AAN4U306_9PROT</name>
<protein>
    <submittedName>
        <fullName evidence="2">Uncharacterized protein</fullName>
    </submittedName>
</protein>
<gene>
    <name evidence="2" type="ORF">ABO01nite_20780</name>
</gene>
<organism evidence="2 3">
    <name type="scientific">Asaia bogorensis NBRC 16594</name>
    <dbReference type="NCBI Taxonomy" id="1231624"/>
    <lineage>
        <taxon>Bacteria</taxon>
        <taxon>Pseudomonadati</taxon>
        <taxon>Pseudomonadota</taxon>
        <taxon>Alphaproteobacteria</taxon>
        <taxon>Acetobacterales</taxon>
        <taxon>Acetobacteraceae</taxon>
        <taxon>Asaia</taxon>
    </lineage>
</organism>
<evidence type="ECO:0000313" key="2">
    <source>
        <dbReference type="EMBL" id="GEL54071.1"/>
    </source>
</evidence>
<dbReference type="AlphaFoldDB" id="A0AAN4U306"/>
<proteinExistence type="predicted"/>
<feature type="region of interest" description="Disordered" evidence="1">
    <location>
        <begin position="1"/>
        <end position="22"/>
    </location>
</feature>
<keyword evidence="3" id="KW-1185">Reference proteome</keyword>
<accession>A0AAN4U306</accession>
<reference evidence="2 3" key="1">
    <citation type="submission" date="2019-07" db="EMBL/GenBank/DDBJ databases">
        <title>Whole genome shotgun sequence of Asaia bogorensis NBRC 16594.</title>
        <authorList>
            <person name="Hosoyama A."/>
            <person name="Uohara A."/>
            <person name="Ohji S."/>
            <person name="Ichikawa N."/>
        </authorList>
    </citation>
    <scope>NUCLEOTIDE SEQUENCE [LARGE SCALE GENOMIC DNA]</scope>
    <source>
        <strain evidence="2 3">NBRC 16594</strain>
    </source>
</reference>
<dbReference type="EMBL" id="BJVS01000006">
    <property type="protein sequence ID" value="GEL54071.1"/>
    <property type="molecule type" value="Genomic_DNA"/>
</dbReference>